<dbReference type="AlphaFoldDB" id="A0A9W6MSS5"/>
<name>A0A9W6MSS5_9HYPH</name>
<feature type="signal peptide" evidence="1">
    <location>
        <begin position="1"/>
        <end position="22"/>
    </location>
</feature>
<dbReference type="RefSeq" id="WP_204950556.1">
    <property type="nucleotide sequence ID" value="NZ_BSFF01000003.1"/>
</dbReference>
<keyword evidence="4" id="KW-1185">Reference proteome</keyword>
<evidence type="ECO:0000313" key="2">
    <source>
        <dbReference type="EMBL" id="GLK56336.1"/>
    </source>
</evidence>
<dbReference type="Proteomes" id="UP000758856">
    <property type="component" value="Unassembled WGS sequence"/>
</dbReference>
<keyword evidence="1" id="KW-0732">Signal</keyword>
<evidence type="ECO:0000313" key="4">
    <source>
        <dbReference type="Proteomes" id="UP000758856"/>
    </source>
</evidence>
<evidence type="ECO:0000313" key="3">
    <source>
        <dbReference type="EMBL" id="MBM7852130.1"/>
    </source>
</evidence>
<sequence>MRHARFGLAAAVFLAASGAALAQGAPSSGQQQPADPAESAKVDAAYTAACTAKVSKDLCGCVVQVANLHINDVAERQVFYDYMMGDVDKAKAQRAMFPPEKSRVFNVALQKADSMLKDACDRYKTAPAPTNAAPKP</sequence>
<feature type="chain" id="PRO_5040797305" evidence="1">
    <location>
        <begin position="23"/>
        <end position="136"/>
    </location>
</feature>
<reference evidence="2" key="3">
    <citation type="submission" date="2023-01" db="EMBL/GenBank/DDBJ databases">
        <authorList>
            <person name="Sun Q."/>
            <person name="Evtushenko L."/>
        </authorList>
    </citation>
    <scope>NUCLEOTIDE SEQUENCE</scope>
    <source>
        <strain evidence="2">VKM B-1606</strain>
    </source>
</reference>
<dbReference type="Proteomes" id="UP001143400">
    <property type="component" value="Unassembled WGS sequence"/>
</dbReference>
<evidence type="ECO:0000313" key="5">
    <source>
        <dbReference type="Proteomes" id="UP001143400"/>
    </source>
</evidence>
<comment type="caution">
    <text evidence="2">The sequence shown here is derived from an EMBL/GenBank/DDBJ whole genome shotgun (WGS) entry which is preliminary data.</text>
</comment>
<dbReference type="EMBL" id="BSFF01000003">
    <property type="protein sequence ID" value="GLK56336.1"/>
    <property type="molecule type" value="Genomic_DNA"/>
</dbReference>
<accession>A0A9W6MSS5</accession>
<reference evidence="2" key="1">
    <citation type="journal article" date="2014" name="Int. J. Syst. Evol. Microbiol.">
        <title>Complete genome sequence of Corynebacterium casei LMG S-19264T (=DSM 44701T), isolated from a smear-ripened cheese.</title>
        <authorList>
            <consortium name="US DOE Joint Genome Institute (JGI-PGF)"/>
            <person name="Walter F."/>
            <person name="Albersmeier A."/>
            <person name="Kalinowski J."/>
            <person name="Ruckert C."/>
        </authorList>
    </citation>
    <scope>NUCLEOTIDE SEQUENCE</scope>
    <source>
        <strain evidence="2">VKM B-1606</strain>
    </source>
</reference>
<gene>
    <name evidence="2" type="ORF">GCM10008170_23550</name>
    <name evidence="3" type="ORF">JOD31_002372</name>
</gene>
<evidence type="ECO:0000256" key="1">
    <source>
        <dbReference type="SAM" id="SignalP"/>
    </source>
</evidence>
<proteinExistence type="predicted"/>
<organism evidence="2 5">
    <name type="scientific">Methylopila capsulata</name>
    <dbReference type="NCBI Taxonomy" id="61654"/>
    <lineage>
        <taxon>Bacteria</taxon>
        <taxon>Pseudomonadati</taxon>
        <taxon>Pseudomonadota</taxon>
        <taxon>Alphaproteobacteria</taxon>
        <taxon>Hyphomicrobiales</taxon>
        <taxon>Methylopilaceae</taxon>
        <taxon>Methylopila</taxon>
    </lineage>
</organism>
<protein>
    <submittedName>
        <fullName evidence="3">Invasion protein IalB</fullName>
    </submittedName>
</protein>
<dbReference type="EMBL" id="JAFBCY010000003">
    <property type="protein sequence ID" value="MBM7852130.1"/>
    <property type="molecule type" value="Genomic_DNA"/>
</dbReference>
<reference evidence="3 4" key="2">
    <citation type="submission" date="2021-01" db="EMBL/GenBank/DDBJ databases">
        <title>Genomic Encyclopedia of Type Strains, Phase IV (KMG-IV): sequencing the most valuable type-strain genomes for metagenomic binning, comparative biology and taxonomic classification.</title>
        <authorList>
            <person name="Goeker M."/>
        </authorList>
    </citation>
    <scope>NUCLEOTIDE SEQUENCE [LARGE SCALE GENOMIC DNA]</scope>
    <source>
        <strain evidence="3 4">DSM 6130</strain>
    </source>
</reference>